<evidence type="ECO:0000256" key="5">
    <source>
        <dbReference type="ARBA" id="ARBA00023004"/>
    </source>
</evidence>
<feature type="domain" description="4Fe-4S Wbl-type" evidence="13">
    <location>
        <begin position="102"/>
        <end position="160"/>
    </location>
</feature>
<comment type="caution">
    <text evidence="14">The sequence shown here is derived from an EMBL/GenBank/DDBJ whole genome shotgun (WGS) entry which is preliminary data.</text>
</comment>
<dbReference type="PANTHER" id="PTHR38839">
    <property type="entry name" value="TRANSCRIPTIONAL REGULATOR WHID-RELATED"/>
    <property type="match status" value="1"/>
</dbReference>
<evidence type="ECO:0000256" key="12">
    <source>
        <dbReference type="SAM" id="MobiDB-lite"/>
    </source>
</evidence>
<dbReference type="Pfam" id="PF02467">
    <property type="entry name" value="Whib"/>
    <property type="match status" value="1"/>
</dbReference>
<feature type="binding site" evidence="11">
    <location>
        <position position="103"/>
    </location>
    <ligand>
        <name>[4Fe-4S] cluster</name>
        <dbReference type="ChEBI" id="CHEBI:49883"/>
    </ligand>
</feature>
<keyword evidence="5 11" id="KW-0408">Iron</keyword>
<evidence type="ECO:0000256" key="9">
    <source>
        <dbReference type="ARBA" id="ARBA00023157"/>
    </source>
</evidence>
<evidence type="ECO:0000313" key="15">
    <source>
        <dbReference type="Proteomes" id="UP000252586"/>
    </source>
</evidence>
<dbReference type="GO" id="GO:0051539">
    <property type="term" value="F:4 iron, 4 sulfur cluster binding"/>
    <property type="evidence" value="ECO:0007669"/>
    <property type="project" value="UniProtKB-UniRule"/>
</dbReference>
<dbReference type="HAMAP" id="MF_01479">
    <property type="entry name" value="WhiB"/>
    <property type="match status" value="1"/>
</dbReference>
<accession>A0A366DDQ8</accession>
<keyword evidence="11" id="KW-0963">Cytoplasm</keyword>
<comment type="subcellular location">
    <subcellularLocation>
        <location evidence="1 11">Cytoplasm</location>
    </subcellularLocation>
</comment>
<evidence type="ECO:0000256" key="10">
    <source>
        <dbReference type="ARBA" id="ARBA00023163"/>
    </source>
</evidence>
<evidence type="ECO:0000256" key="1">
    <source>
        <dbReference type="ARBA" id="ARBA00004496"/>
    </source>
</evidence>
<dbReference type="EMBL" id="QNRE01000011">
    <property type="protein sequence ID" value="RBO87554.1"/>
    <property type="molecule type" value="Genomic_DNA"/>
</dbReference>
<evidence type="ECO:0000256" key="7">
    <source>
        <dbReference type="ARBA" id="ARBA00023015"/>
    </source>
</evidence>
<keyword evidence="15" id="KW-1185">Reference proteome</keyword>
<dbReference type="PROSITE" id="PS51674">
    <property type="entry name" value="4FE4S_WBL"/>
    <property type="match status" value="1"/>
</dbReference>
<keyword evidence="7 11" id="KW-0805">Transcription regulation</keyword>
<protein>
    <recommendedName>
        <fullName evidence="11">Transcriptional regulator WhiB</fullName>
    </recommendedName>
</protein>
<keyword evidence="10 11" id="KW-0804">Transcription</keyword>
<dbReference type="GO" id="GO:0046872">
    <property type="term" value="F:metal ion binding"/>
    <property type="evidence" value="ECO:0007669"/>
    <property type="project" value="UniProtKB-KW"/>
</dbReference>
<evidence type="ECO:0000256" key="8">
    <source>
        <dbReference type="ARBA" id="ARBA00023125"/>
    </source>
</evidence>
<feature type="binding site" evidence="11">
    <location>
        <position position="127"/>
    </location>
    <ligand>
        <name>[4Fe-4S] cluster</name>
        <dbReference type="ChEBI" id="CHEBI:49883"/>
    </ligand>
</feature>
<feature type="binding site" evidence="11">
    <location>
        <position position="130"/>
    </location>
    <ligand>
        <name>[4Fe-4S] cluster</name>
        <dbReference type="ChEBI" id="CHEBI:49883"/>
    </ligand>
</feature>
<dbReference type="AlphaFoldDB" id="A0A366DDQ8"/>
<evidence type="ECO:0000256" key="3">
    <source>
        <dbReference type="ARBA" id="ARBA00022485"/>
    </source>
</evidence>
<comment type="PTM">
    <text evidence="11">Upon Fe-S cluster removal intramolecular disulfide bonds are formed.</text>
</comment>
<keyword evidence="3 11" id="KW-0004">4Fe-4S</keyword>
<reference evidence="14 15" key="1">
    <citation type="submission" date="2018-06" db="EMBL/GenBank/DDBJ databases">
        <title>Genomic Encyclopedia of Type Strains, Phase IV (KMG-IV): sequencing the most valuable type-strain genomes for metagenomic binning, comparative biology and taxonomic classification.</title>
        <authorList>
            <person name="Goeker M."/>
        </authorList>
    </citation>
    <scope>NUCLEOTIDE SEQUENCE [LARGE SCALE GENOMIC DNA]</scope>
    <source>
        <strain evidence="14 15">DSM 44599</strain>
    </source>
</reference>
<dbReference type="GO" id="GO:0045892">
    <property type="term" value="P:negative regulation of DNA-templated transcription"/>
    <property type="evidence" value="ECO:0007669"/>
    <property type="project" value="TreeGrafter"/>
</dbReference>
<evidence type="ECO:0000313" key="14">
    <source>
        <dbReference type="EMBL" id="RBO87554.1"/>
    </source>
</evidence>
<dbReference type="InterPro" id="IPR034768">
    <property type="entry name" value="4FE4S_WBL"/>
</dbReference>
<dbReference type="RefSeq" id="WP_067505148.1">
    <property type="nucleotide sequence ID" value="NZ_QNRE01000011.1"/>
</dbReference>
<dbReference type="GO" id="GO:0045454">
    <property type="term" value="P:cell redox homeostasis"/>
    <property type="evidence" value="ECO:0007669"/>
    <property type="project" value="TreeGrafter"/>
</dbReference>
<dbReference type="STRING" id="1210090.GCA_001613185_01402"/>
<organism evidence="14 15">
    <name type="scientific">Nocardia puris</name>
    <dbReference type="NCBI Taxonomy" id="208602"/>
    <lineage>
        <taxon>Bacteria</taxon>
        <taxon>Bacillati</taxon>
        <taxon>Actinomycetota</taxon>
        <taxon>Actinomycetes</taxon>
        <taxon>Mycobacteriales</taxon>
        <taxon>Nocardiaceae</taxon>
        <taxon>Nocardia</taxon>
    </lineage>
</organism>
<sequence length="397" mass="42658">MTIPDLDTELARPAELDPRFAAAADRWVTRLAATDPDPTAARREVRAMLGLDGAPMRTVRTGNRSWPSDLGKQAGKAKPEPASPEESARRLASDPDWRTKARCHGADGELWFPFSENDDAESARRMCFKCPVIENCAAHALVTGVTTGIWAGHRMEVVAERDALRKKFGLEPAGLTHMCGTCGDEFRTSASVRSVRICPSCRTDRVAPDAVRDHIALLRSAGWTLGEIAATVGLDAAALKAIVYGSTKTVPRALVAKMLAIPVTESLGGVREHIALLVRAGASHTAIALELDASVQAVASLASHPGRGRSPLIDRIYQLTPEWAATQQHDAVLRALVEEGRAHLLALRDRGWKLKQVIARTQCTRTQIELVSRGVVPGVRAATVAAIKAIGLDEVAP</sequence>
<comment type="PTM">
    <text evidence="11">The Fe-S cluster can be nitrosylated by nitric oxide (NO).</text>
</comment>
<comment type="function">
    <text evidence="11">Acts as a transcriptional regulator. Probably redox-responsive. The apo- but not holo-form probably binds DNA.</text>
</comment>
<keyword evidence="9 11" id="KW-1015">Disulfide bond</keyword>
<keyword evidence="4 11" id="KW-0479">Metal-binding</keyword>
<dbReference type="Proteomes" id="UP000252586">
    <property type="component" value="Unassembled WGS sequence"/>
</dbReference>
<gene>
    <name evidence="11" type="primary">whiB</name>
    <name evidence="14" type="ORF">DFR74_111261</name>
</gene>
<feature type="compositionally biased region" description="Basic and acidic residues" evidence="12">
    <location>
        <begin position="86"/>
        <end position="97"/>
    </location>
</feature>
<keyword evidence="8 11" id="KW-0238">DNA-binding</keyword>
<name>A0A366DDQ8_9NOCA</name>
<dbReference type="GO" id="GO:0003677">
    <property type="term" value="F:DNA binding"/>
    <property type="evidence" value="ECO:0007669"/>
    <property type="project" value="UniProtKB-UniRule"/>
</dbReference>
<dbReference type="GO" id="GO:0005737">
    <property type="term" value="C:cytoplasm"/>
    <property type="evidence" value="ECO:0007669"/>
    <property type="project" value="UniProtKB-SubCell"/>
</dbReference>
<evidence type="ECO:0000256" key="11">
    <source>
        <dbReference type="HAMAP-Rule" id="MF_01479"/>
    </source>
</evidence>
<feature type="region of interest" description="Disordered" evidence="12">
    <location>
        <begin position="56"/>
        <end position="97"/>
    </location>
</feature>
<evidence type="ECO:0000256" key="2">
    <source>
        <dbReference type="ARBA" id="ARBA00006597"/>
    </source>
</evidence>
<comment type="cofactor">
    <cofactor evidence="11">
        <name>[4Fe-4S] cluster</name>
        <dbReference type="ChEBI" id="CHEBI:49883"/>
    </cofactor>
    <text evidence="11">Binds 1 [4Fe-4S] cluster per subunit. Following nitrosylation of the [4Fe-4S] cluster binds 1 [4Fe-8(NO)] cluster per subunit.</text>
</comment>
<comment type="similarity">
    <text evidence="2 11">Belongs to the WhiB family.</text>
</comment>
<feature type="binding site" evidence="11">
    <location>
        <position position="136"/>
    </location>
    <ligand>
        <name>[4Fe-4S] cluster</name>
        <dbReference type="ChEBI" id="CHEBI:49883"/>
    </ligand>
</feature>
<dbReference type="GO" id="GO:0047134">
    <property type="term" value="F:protein-disulfide reductase [NAD(P)H] activity"/>
    <property type="evidence" value="ECO:0007669"/>
    <property type="project" value="TreeGrafter"/>
</dbReference>
<evidence type="ECO:0000256" key="4">
    <source>
        <dbReference type="ARBA" id="ARBA00022723"/>
    </source>
</evidence>
<evidence type="ECO:0000259" key="13">
    <source>
        <dbReference type="PROSITE" id="PS51674"/>
    </source>
</evidence>
<keyword evidence="6 11" id="KW-0411">Iron-sulfur</keyword>
<proteinExistence type="inferred from homology"/>
<dbReference type="InterPro" id="IPR003482">
    <property type="entry name" value="Whib"/>
</dbReference>
<dbReference type="GO" id="GO:0035731">
    <property type="term" value="F:dinitrosyl-iron complex binding"/>
    <property type="evidence" value="ECO:0007669"/>
    <property type="project" value="UniProtKB-UniRule"/>
</dbReference>
<evidence type="ECO:0000256" key="6">
    <source>
        <dbReference type="ARBA" id="ARBA00023014"/>
    </source>
</evidence>